<feature type="region of interest" description="Disordered" evidence="8">
    <location>
        <begin position="1"/>
        <end position="51"/>
    </location>
</feature>
<keyword evidence="2" id="KW-0805">Transcription regulation</keyword>
<evidence type="ECO:0000256" key="6">
    <source>
        <dbReference type="ARBA" id="ARBA00023242"/>
    </source>
</evidence>
<feature type="compositionally biased region" description="Polar residues" evidence="8">
    <location>
        <begin position="23"/>
        <end position="32"/>
    </location>
</feature>
<feature type="compositionally biased region" description="Acidic residues" evidence="8">
    <location>
        <begin position="1"/>
        <end position="19"/>
    </location>
</feature>
<keyword evidence="12" id="KW-1185">Reference proteome</keyword>
<dbReference type="Gene3D" id="4.10.280.10">
    <property type="entry name" value="Helix-loop-helix DNA-binding domain"/>
    <property type="match status" value="1"/>
</dbReference>
<evidence type="ECO:0000256" key="1">
    <source>
        <dbReference type="ARBA" id="ARBA00007628"/>
    </source>
</evidence>
<evidence type="ECO:0000313" key="12">
    <source>
        <dbReference type="Proteomes" id="UP001164746"/>
    </source>
</evidence>
<dbReference type="PANTHER" id="PTHR10328">
    <property type="entry name" value="PROTEIN MAX MYC-ASSOCIATED FACTOR X"/>
    <property type="match status" value="1"/>
</dbReference>
<dbReference type="SMART" id="SM00353">
    <property type="entry name" value="HLH"/>
    <property type="match status" value="1"/>
</dbReference>
<evidence type="ECO:0000313" key="10">
    <source>
        <dbReference type="EMBL" id="WAR18867.1"/>
    </source>
</evidence>
<keyword evidence="5" id="KW-0804">Transcription</keyword>
<dbReference type="InterPro" id="IPR002418">
    <property type="entry name" value="Tscrpt_reg_Myc"/>
</dbReference>
<keyword evidence="3" id="KW-0238">DNA-binding</keyword>
<evidence type="ECO:0000256" key="2">
    <source>
        <dbReference type="ARBA" id="ARBA00023015"/>
    </source>
</evidence>
<keyword evidence="7" id="KW-0175">Coiled coil</keyword>
<dbReference type="EMBL" id="CP111022">
    <property type="protein sequence ID" value="WAR20652.1"/>
    <property type="molecule type" value="Genomic_DNA"/>
</dbReference>
<gene>
    <name evidence="10" type="ORF">MAR_000705</name>
    <name evidence="11" type="ORF">MAR_002490</name>
</gene>
<organism evidence="11 12">
    <name type="scientific">Mya arenaria</name>
    <name type="common">Soft-shell clam</name>
    <dbReference type="NCBI Taxonomy" id="6604"/>
    <lineage>
        <taxon>Eukaryota</taxon>
        <taxon>Metazoa</taxon>
        <taxon>Spiralia</taxon>
        <taxon>Lophotrochozoa</taxon>
        <taxon>Mollusca</taxon>
        <taxon>Bivalvia</taxon>
        <taxon>Autobranchia</taxon>
        <taxon>Heteroconchia</taxon>
        <taxon>Euheterodonta</taxon>
        <taxon>Imparidentia</taxon>
        <taxon>Neoheterodontei</taxon>
        <taxon>Myida</taxon>
        <taxon>Myoidea</taxon>
        <taxon>Myidae</taxon>
        <taxon>Mya</taxon>
    </lineage>
</organism>
<proteinExistence type="inferred from homology"/>
<dbReference type="EMBL" id="CP111022">
    <property type="protein sequence ID" value="WAR18867.1"/>
    <property type="molecule type" value="Genomic_DNA"/>
</dbReference>
<dbReference type="PRINTS" id="PR00044">
    <property type="entry name" value="LEUZIPPRMYC"/>
</dbReference>
<dbReference type="Proteomes" id="UP001164746">
    <property type="component" value="Chromosome 11"/>
</dbReference>
<protein>
    <submittedName>
        <fullName evidence="11">MAX-like protein</fullName>
    </submittedName>
</protein>
<dbReference type="Pfam" id="PF00010">
    <property type="entry name" value="HLH"/>
    <property type="match status" value="1"/>
</dbReference>
<name>A0ABY7FHY7_MYAAR</name>
<evidence type="ECO:0000256" key="5">
    <source>
        <dbReference type="ARBA" id="ARBA00023163"/>
    </source>
</evidence>
<evidence type="ECO:0000256" key="3">
    <source>
        <dbReference type="ARBA" id="ARBA00023125"/>
    </source>
</evidence>
<evidence type="ECO:0000259" key="9">
    <source>
        <dbReference type="PROSITE" id="PS50888"/>
    </source>
</evidence>
<dbReference type="InterPro" id="IPR011598">
    <property type="entry name" value="bHLH_dom"/>
</dbReference>
<feature type="compositionally biased region" description="Basic and acidic residues" evidence="8">
    <location>
        <begin position="42"/>
        <end position="51"/>
    </location>
</feature>
<evidence type="ECO:0000256" key="7">
    <source>
        <dbReference type="SAM" id="Coils"/>
    </source>
</evidence>
<sequence>MSDEDRDVDIESDEDDEDGFASMGTQSSTSYMTPAERRAHHNALERKRRDHIKESFTSLRDSVPQLHGEKVKVSRAQILKKAADYITYMRRKNHSHQQDIDELKRHNTVLEQQIKSLEKAKSTGQFAVSGSVNSRGAGLGFDVSGSDSEETNGQVPVAKKIKLSVD</sequence>
<dbReference type="CDD" id="cd11406">
    <property type="entry name" value="bHLHzip_Max"/>
    <property type="match status" value="1"/>
</dbReference>
<dbReference type="PROSITE" id="PS50888">
    <property type="entry name" value="BHLH"/>
    <property type="match status" value="1"/>
</dbReference>
<accession>A0ABY7FHY7</accession>
<feature type="coiled-coil region" evidence="7">
    <location>
        <begin position="93"/>
        <end position="120"/>
    </location>
</feature>
<comment type="similarity">
    <text evidence="1">Belongs to the MAX family.</text>
</comment>
<feature type="domain" description="BHLH" evidence="9">
    <location>
        <begin position="36"/>
        <end position="89"/>
    </location>
</feature>
<keyword evidence="6" id="KW-0539">Nucleus</keyword>
<keyword evidence="4" id="KW-0010">Activator</keyword>
<evidence type="ECO:0000256" key="4">
    <source>
        <dbReference type="ARBA" id="ARBA00023159"/>
    </source>
</evidence>
<evidence type="ECO:0000313" key="11">
    <source>
        <dbReference type="EMBL" id="WAR20652.1"/>
    </source>
</evidence>
<dbReference type="SUPFAM" id="SSF47459">
    <property type="entry name" value="HLH, helix-loop-helix DNA-binding domain"/>
    <property type="match status" value="1"/>
</dbReference>
<reference evidence="11" key="1">
    <citation type="submission" date="2022-11" db="EMBL/GenBank/DDBJ databases">
        <title>Centuries of genome instability and evolution in soft-shell clam transmissible cancer (bioRxiv).</title>
        <authorList>
            <person name="Hart S.F.M."/>
            <person name="Yonemitsu M.A."/>
            <person name="Giersch R.M."/>
            <person name="Beal B.F."/>
            <person name="Arriagada G."/>
            <person name="Davis B.W."/>
            <person name="Ostrander E.A."/>
            <person name="Goff S.P."/>
            <person name="Metzger M.J."/>
        </authorList>
    </citation>
    <scope>NUCLEOTIDE SEQUENCE</scope>
    <source>
        <strain evidence="11">MELC-2E11</strain>
        <tissue evidence="11">Siphon/mantle</tissue>
    </source>
</reference>
<dbReference type="InterPro" id="IPR036638">
    <property type="entry name" value="HLH_DNA-bd_sf"/>
</dbReference>
<dbReference type="PANTHER" id="PTHR10328:SF3">
    <property type="entry name" value="PROTEIN MAX"/>
    <property type="match status" value="1"/>
</dbReference>
<evidence type="ECO:0000256" key="8">
    <source>
        <dbReference type="SAM" id="MobiDB-lite"/>
    </source>
</evidence>